<organism evidence="3">
    <name type="scientific">hydrothermal vent metagenome</name>
    <dbReference type="NCBI Taxonomy" id="652676"/>
    <lineage>
        <taxon>unclassified sequences</taxon>
        <taxon>metagenomes</taxon>
        <taxon>ecological metagenomes</taxon>
    </lineage>
</organism>
<reference evidence="3" key="1">
    <citation type="submission" date="2018-06" db="EMBL/GenBank/DDBJ databases">
        <authorList>
            <person name="Zhirakovskaya E."/>
        </authorList>
    </citation>
    <scope>NUCLEOTIDE SEQUENCE</scope>
</reference>
<protein>
    <submittedName>
        <fullName evidence="3">RstR phage-related transcriptional repressor</fullName>
    </submittedName>
</protein>
<dbReference type="CDD" id="cd00093">
    <property type="entry name" value="HTH_XRE"/>
    <property type="match status" value="1"/>
</dbReference>
<dbReference type="SMART" id="SM00530">
    <property type="entry name" value="HTH_XRE"/>
    <property type="match status" value="1"/>
</dbReference>
<dbReference type="PROSITE" id="PS50943">
    <property type="entry name" value="HTH_CROC1"/>
    <property type="match status" value="1"/>
</dbReference>
<feature type="domain" description="HTH cro/C1-type" evidence="2">
    <location>
        <begin position="7"/>
        <end position="61"/>
    </location>
</feature>
<gene>
    <name evidence="3" type="ORF">MNBD_GAMMA13-1881</name>
</gene>
<sequence length="115" mass="13128">MYFPQQLVAIRKERGFTQQMMADKIGIHVSQYKRYEAGNSQPTLEVFRKLVLALNASADRLLFEDEERGPQDDALKLQFEAVSQLDPKEQEAIKTLIDGVLLMHDAKRYTARASG</sequence>
<dbReference type="NCBIfam" id="NF041951">
    <property type="entry name" value="phage_RstR"/>
    <property type="match status" value="1"/>
</dbReference>
<dbReference type="Pfam" id="PF01381">
    <property type="entry name" value="HTH_3"/>
    <property type="match status" value="1"/>
</dbReference>
<dbReference type="InterPro" id="IPR049639">
    <property type="entry name" value="RstR"/>
</dbReference>
<dbReference type="SUPFAM" id="SSF47413">
    <property type="entry name" value="lambda repressor-like DNA-binding domains"/>
    <property type="match status" value="1"/>
</dbReference>
<accession>A0A3B0YBW9</accession>
<dbReference type="InterPro" id="IPR001387">
    <property type="entry name" value="Cro/C1-type_HTH"/>
</dbReference>
<dbReference type="Gene3D" id="1.10.260.40">
    <property type="entry name" value="lambda repressor-like DNA-binding domains"/>
    <property type="match status" value="1"/>
</dbReference>
<dbReference type="AlphaFoldDB" id="A0A3B0YBW9"/>
<evidence type="ECO:0000259" key="2">
    <source>
        <dbReference type="PROSITE" id="PS50943"/>
    </source>
</evidence>
<dbReference type="PANTHER" id="PTHR46558">
    <property type="entry name" value="TRACRIPTIONAL REGULATORY PROTEIN-RELATED-RELATED"/>
    <property type="match status" value="1"/>
</dbReference>
<dbReference type="InterPro" id="IPR010982">
    <property type="entry name" value="Lambda_DNA-bd_dom_sf"/>
</dbReference>
<dbReference type="PANTHER" id="PTHR46558:SF14">
    <property type="entry name" value="HTH-TYPE TRANSCRIPTIONAL REGULATOR ANSR"/>
    <property type="match status" value="1"/>
</dbReference>
<proteinExistence type="predicted"/>
<dbReference type="GO" id="GO:0003677">
    <property type="term" value="F:DNA binding"/>
    <property type="evidence" value="ECO:0007669"/>
    <property type="project" value="UniProtKB-KW"/>
</dbReference>
<keyword evidence="1" id="KW-0238">DNA-binding</keyword>
<evidence type="ECO:0000256" key="1">
    <source>
        <dbReference type="ARBA" id="ARBA00023125"/>
    </source>
</evidence>
<evidence type="ECO:0000313" key="3">
    <source>
        <dbReference type="EMBL" id="VAW78355.1"/>
    </source>
</evidence>
<dbReference type="EMBL" id="UOFK01000151">
    <property type="protein sequence ID" value="VAW78355.1"/>
    <property type="molecule type" value="Genomic_DNA"/>
</dbReference>
<name>A0A3B0YBW9_9ZZZZ</name>